<dbReference type="SUPFAM" id="SSF50998">
    <property type="entry name" value="Quinoprotein alcohol dehydrogenase-like"/>
    <property type="match status" value="1"/>
</dbReference>
<evidence type="ECO:0000256" key="3">
    <source>
        <dbReference type="ARBA" id="ARBA00023237"/>
    </source>
</evidence>
<keyword evidence="1 4" id="KW-0732">Signal</keyword>
<dbReference type="InterPro" id="IPR017687">
    <property type="entry name" value="BamB"/>
</dbReference>
<evidence type="ECO:0000313" key="7">
    <source>
        <dbReference type="Proteomes" id="UP000239326"/>
    </source>
</evidence>
<dbReference type="AlphaFoldDB" id="A0A2S0N2I1"/>
<gene>
    <name evidence="4 6" type="primary">bamB</name>
    <name evidence="6" type="ORF">C6571_13950</name>
</gene>
<dbReference type="SMART" id="SM00564">
    <property type="entry name" value="PQQ"/>
    <property type="match status" value="4"/>
</dbReference>
<dbReference type="GO" id="GO:0051205">
    <property type="term" value="P:protein insertion into membrane"/>
    <property type="evidence" value="ECO:0007669"/>
    <property type="project" value="UniProtKB-UniRule"/>
</dbReference>
<dbReference type="Proteomes" id="UP000239326">
    <property type="component" value="Chromosome"/>
</dbReference>
<dbReference type="HAMAP" id="MF_00923">
    <property type="entry name" value="OM_assembly_BamB"/>
    <property type="match status" value="1"/>
</dbReference>
<evidence type="ECO:0000256" key="1">
    <source>
        <dbReference type="ARBA" id="ARBA00022729"/>
    </source>
</evidence>
<dbReference type="KEGG" id="simp:C6571_13950"/>
<dbReference type="PANTHER" id="PTHR34512:SF30">
    <property type="entry name" value="OUTER MEMBRANE PROTEIN ASSEMBLY FACTOR BAMB"/>
    <property type="match status" value="1"/>
</dbReference>
<dbReference type="PANTHER" id="PTHR34512">
    <property type="entry name" value="CELL SURFACE PROTEIN"/>
    <property type="match status" value="1"/>
</dbReference>
<dbReference type="OrthoDB" id="5173551at2"/>
<comment type="subcellular location">
    <subcellularLocation>
        <location evidence="4">Cell outer membrane</location>
        <topology evidence="4">Lipid-anchor</topology>
    </subcellularLocation>
</comment>
<dbReference type="PROSITE" id="PS51257">
    <property type="entry name" value="PROKAR_LIPOPROTEIN"/>
    <property type="match status" value="1"/>
</dbReference>
<comment type="function">
    <text evidence="4">Part of the outer membrane protein assembly complex, which is involved in assembly and insertion of beta-barrel proteins into the outer membrane.</text>
</comment>
<evidence type="ECO:0000256" key="4">
    <source>
        <dbReference type="HAMAP-Rule" id="MF_00923"/>
    </source>
</evidence>
<dbReference type="InterPro" id="IPR002372">
    <property type="entry name" value="PQQ_rpt_dom"/>
</dbReference>
<dbReference type="InterPro" id="IPR015943">
    <property type="entry name" value="WD40/YVTN_repeat-like_dom_sf"/>
</dbReference>
<evidence type="ECO:0000256" key="2">
    <source>
        <dbReference type="ARBA" id="ARBA00023136"/>
    </source>
</evidence>
<dbReference type="GO" id="GO:0043165">
    <property type="term" value="P:Gram-negative-bacterium-type cell outer membrane assembly"/>
    <property type="evidence" value="ECO:0007669"/>
    <property type="project" value="UniProtKB-UniRule"/>
</dbReference>
<dbReference type="EMBL" id="CP027669">
    <property type="protein sequence ID" value="AVO42247.1"/>
    <property type="molecule type" value="Genomic_DNA"/>
</dbReference>
<protein>
    <recommendedName>
        <fullName evidence="4">Outer membrane protein assembly factor BamB</fullName>
    </recommendedName>
</protein>
<sequence>MMGSNFRFSRMVRPAVLVLSALVLSACSLWKGGAERPKPAELGPNIPVLAVRQAWTTRIGSTAGLPLQVNVQAGSVVLASSDGTVASLDAKTGADIWRAKLPERLAAGVGSDGRWAAVVSRENDLIVMESGRVLWRHRLPAQVFTAPLVAGERIFVLAADRSLSAFDAANGTSLWTQPGTGAPLVLRQSGVLLAVGDTLVVGMGGRLVGVNPNSGAVLWDAPLANPRGTNDVERLVELVAPVARSQSRLCARAFQASVACVDLAGGRVDWAQKAYGGTGISGDDSVVFGAESNGTVVAWNRADGMRLWVSERLRYRHLSAPLLLGRSVVVGDDTGWVHFLSREDASPLNRIGTDGSAIDVAPVAAADTLVVVTRSGSVFGFRPD</sequence>
<accession>A0A2S0N2I1</accession>
<keyword evidence="3 4" id="KW-0998">Cell outer membrane</keyword>
<dbReference type="Gene3D" id="2.130.10.10">
    <property type="entry name" value="YVTN repeat-like/Quinoprotein amine dehydrogenase"/>
    <property type="match status" value="1"/>
</dbReference>
<dbReference type="GO" id="GO:0009279">
    <property type="term" value="C:cell outer membrane"/>
    <property type="evidence" value="ECO:0007669"/>
    <property type="project" value="UniProtKB-SubCell"/>
</dbReference>
<evidence type="ECO:0000259" key="5">
    <source>
        <dbReference type="Pfam" id="PF13360"/>
    </source>
</evidence>
<keyword evidence="7" id="KW-1185">Reference proteome</keyword>
<keyword evidence="2 4" id="KW-0472">Membrane</keyword>
<keyword evidence="4" id="KW-0449">Lipoprotein</keyword>
<dbReference type="NCBIfam" id="TIGR03300">
    <property type="entry name" value="assembly_YfgL"/>
    <property type="match status" value="1"/>
</dbReference>
<comment type="similarity">
    <text evidence="4">Belongs to the BamB family.</text>
</comment>
<dbReference type="InterPro" id="IPR011047">
    <property type="entry name" value="Quinoprotein_ADH-like_sf"/>
</dbReference>
<feature type="domain" description="Pyrrolo-quinoline quinone repeat" evidence="5">
    <location>
        <begin position="82"/>
        <end position="308"/>
    </location>
</feature>
<comment type="subunit">
    <text evidence="4">Part of the Bam complex.</text>
</comment>
<name>A0A2S0N2I1_9BURK</name>
<dbReference type="Pfam" id="PF13360">
    <property type="entry name" value="PQQ_2"/>
    <property type="match status" value="1"/>
</dbReference>
<evidence type="ECO:0000313" key="6">
    <source>
        <dbReference type="EMBL" id="AVO42247.1"/>
    </source>
</evidence>
<keyword evidence="4" id="KW-0564">Palmitate</keyword>
<organism evidence="6 7">
    <name type="scientific">Simplicispira suum</name>
    <dbReference type="NCBI Taxonomy" id="2109915"/>
    <lineage>
        <taxon>Bacteria</taxon>
        <taxon>Pseudomonadati</taxon>
        <taxon>Pseudomonadota</taxon>
        <taxon>Betaproteobacteria</taxon>
        <taxon>Burkholderiales</taxon>
        <taxon>Comamonadaceae</taxon>
        <taxon>Simplicispira</taxon>
    </lineage>
</organism>
<dbReference type="InterPro" id="IPR018391">
    <property type="entry name" value="PQQ_b-propeller_rpt"/>
</dbReference>
<proteinExistence type="inferred from homology"/>
<reference evidence="6 7" key="1">
    <citation type="submission" date="2018-03" db="EMBL/GenBank/DDBJ databases">
        <title>Genome sequencing of Simplicispira sp.</title>
        <authorList>
            <person name="Kim S.-J."/>
            <person name="Heo J."/>
            <person name="Kwon S.-W."/>
        </authorList>
    </citation>
    <scope>NUCLEOTIDE SEQUENCE [LARGE SCALE GENOMIC DNA]</scope>
    <source>
        <strain evidence="6 7">SC1-8</strain>
    </source>
</reference>